<dbReference type="OrthoDB" id="75807at2759"/>
<comment type="caution">
    <text evidence="6">The sequence shown here is derived from an EMBL/GenBank/DDBJ whole genome shotgun (WGS) entry which is preliminary data.</text>
</comment>
<keyword evidence="7" id="KW-1185">Reference proteome</keyword>
<comment type="subcellular location">
    <subcellularLocation>
        <location evidence="1">Nucleus</location>
    </subcellularLocation>
</comment>
<keyword evidence="2" id="KW-0539">Nucleus</keyword>
<feature type="coiled-coil region" evidence="3">
    <location>
        <begin position="92"/>
        <end position="122"/>
    </location>
</feature>
<feature type="compositionally biased region" description="Polar residues" evidence="4">
    <location>
        <begin position="143"/>
        <end position="168"/>
    </location>
</feature>
<dbReference type="Pfam" id="PF10187">
    <property type="entry name" value="FAM192A_Fyv6_N"/>
    <property type="match status" value="1"/>
</dbReference>
<proteinExistence type="predicted"/>
<name>A0A8T0DQH9_9TREM</name>
<feature type="region of interest" description="Disordered" evidence="4">
    <location>
        <begin position="143"/>
        <end position="253"/>
    </location>
</feature>
<evidence type="ECO:0000256" key="1">
    <source>
        <dbReference type="ARBA" id="ARBA00004123"/>
    </source>
</evidence>
<evidence type="ECO:0000256" key="4">
    <source>
        <dbReference type="SAM" id="MobiDB-lite"/>
    </source>
</evidence>
<dbReference type="InterPro" id="IPR019331">
    <property type="entry name" value="FAM192A/Fyv6_N"/>
</dbReference>
<dbReference type="Proteomes" id="UP000699462">
    <property type="component" value="Unassembled WGS sequence"/>
</dbReference>
<dbReference type="GO" id="GO:0005634">
    <property type="term" value="C:nucleus"/>
    <property type="evidence" value="ECO:0007669"/>
    <property type="project" value="UniProtKB-SubCell"/>
</dbReference>
<dbReference type="EMBL" id="JTDF01002012">
    <property type="protein sequence ID" value="KAF8569278.1"/>
    <property type="molecule type" value="Genomic_DNA"/>
</dbReference>
<dbReference type="PANTHER" id="PTHR13495:SF0">
    <property type="entry name" value="PSME3-INTERACTING PROTEIN"/>
    <property type="match status" value="1"/>
</dbReference>
<organism evidence="6 7">
    <name type="scientific">Paragonimus westermani</name>
    <dbReference type="NCBI Taxonomy" id="34504"/>
    <lineage>
        <taxon>Eukaryota</taxon>
        <taxon>Metazoa</taxon>
        <taxon>Spiralia</taxon>
        <taxon>Lophotrochozoa</taxon>
        <taxon>Platyhelminthes</taxon>
        <taxon>Trematoda</taxon>
        <taxon>Digenea</taxon>
        <taxon>Plagiorchiida</taxon>
        <taxon>Troglotremata</taxon>
        <taxon>Troglotrematidae</taxon>
        <taxon>Paragonimus</taxon>
    </lineage>
</organism>
<dbReference type="InterPro" id="IPR039845">
    <property type="entry name" value="FAM192A"/>
</dbReference>
<evidence type="ECO:0000313" key="7">
    <source>
        <dbReference type="Proteomes" id="UP000699462"/>
    </source>
</evidence>
<keyword evidence="3" id="KW-0175">Coiled coil</keyword>
<feature type="domain" description="FAM192A/Fyv6 N-terminal" evidence="5">
    <location>
        <begin position="67"/>
        <end position="137"/>
    </location>
</feature>
<sequence length="276" mass="30507">MKGNRLPLLHGKNSTYAPRSVEGLKLKKSAAKRRAAHRWESLVYSSLARIQFPCVMSGLNKRFISEKDAEARKKAQEAEGVVEEPYDARSLYDRLQIEKNRKQEEYEAQAALKNRIHRLDEEEVEYLQTLAVKKHQHTIRPTLSTAPVSCETQSKIPVTRSGPTQRSLLANAVKRPSHPTELVSSSKPKRPNTECTSLPTETVNIVNGSSPAVDRAHSPNSPTESGPGLINYSDSDSTVSTDSESESTDVEDAACTLLEVAATRLRKAKSPTSEES</sequence>
<evidence type="ECO:0000313" key="6">
    <source>
        <dbReference type="EMBL" id="KAF8569278.1"/>
    </source>
</evidence>
<evidence type="ECO:0000256" key="3">
    <source>
        <dbReference type="SAM" id="Coils"/>
    </source>
</evidence>
<accession>A0A8T0DQH9</accession>
<gene>
    <name evidence="6" type="ORF">P879_06430</name>
</gene>
<protein>
    <recommendedName>
        <fullName evidence="5">FAM192A/Fyv6 N-terminal domain-containing protein</fullName>
    </recommendedName>
</protein>
<feature type="compositionally biased region" description="Low complexity" evidence="4">
    <location>
        <begin position="233"/>
        <end position="242"/>
    </location>
</feature>
<evidence type="ECO:0000259" key="5">
    <source>
        <dbReference type="Pfam" id="PF10187"/>
    </source>
</evidence>
<dbReference type="PANTHER" id="PTHR13495">
    <property type="entry name" value="NEFA-INTERACTING NUCLEAR PROTEIN NIP30"/>
    <property type="match status" value="1"/>
</dbReference>
<reference evidence="6 7" key="1">
    <citation type="submission" date="2019-07" db="EMBL/GenBank/DDBJ databases">
        <title>Annotation for the trematode Paragonimus westermani.</title>
        <authorList>
            <person name="Choi Y.-J."/>
        </authorList>
    </citation>
    <scope>NUCLEOTIDE SEQUENCE [LARGE SCALE GENOMIC DNA]</scope>
    <source>
        <strain evidence="6">180907_Pwestermani</strain>
    </source>
</reference>
<evidence type="ECO:0000256" key="2">
    <source>
        <dbReference type="ARBA" id="ARBA00023242"/>
    </source>
</evidence>
<feature type="compositionally biased region" description="Acidic residues" evidence="4">
    <location>
        <begin position="243"/>
        <end position="252"/>
    </location>
</feature>
<dbReference type="AlphaFoldDB" id="A0A8T0DQH9"/>
<feature type="compositionally biased region" description="Polar residues" evidence="4">
    <location>
        <begin position="193"/>
        <end position="210"/>
    </location>
</feature>